<sequence>MRPSQLPAHEYEFLLRHQVAAMLTVGADGRPKAAKMEPTVLDDRLLSVGHRHKVRTRRLLRDPRTTLFYDGPGPTWLAVEATADVVDTPDTPRLILEFMRLLQQRPTGPLAWHSDNHTEVELDDHDFMATMAAEGCLIYHFDIDKTYGNLPS</sequence>
<evidence type="ECO:0000313" key="3">
    <source>
        <dbReference type="Proteomes" id="UP000465609"/>
    </source>
</evidence>
<dbReference type="Proteomes" id="UP000465609">
    <property type="component" value="Chromosome"/>
</dbReference>
<dbReference type="EMBL" id="AP022577">
    <property type="protein sequence ID" value="BBX85303.1"/>
    <property type="molecule type" value="Genomic_DNA"/>
</dbReference>
<protein>
    <recommendedName>
        <fullName evidence="1">Pyridoxamine 5'-phosphate oxidase N-terminal domain-containing protein</fullName>
    </recommendedName>
</protein>
<organism evidence="2 3">
    <name type="scientific">Mycolicibacterium aubagnense</name>
    <dbReference type="NCBI Taxonomy" id="319707"/>
    <lineage>
        <taxon>Bacteria</taxon>
        <taxon>Bacillati</taxon>
        <taxon>Actinomycetota</taxon>
        <taxon>Actinomycetes</taxon>
        <taxon>Mycobacteriales</taxon>
        <taxon>Mycobacteriaceae</taxon>
        <taxon>Mycolicibacterium</taxon>
    </lineage>
</organism>
<dbReference type="InterPro" id="IPR011576">
    <property type="entry name" value="Pyridox_Oxase_N"/>
</dbReference>
<feature type="domain" description="Pyridoxamine 5'-phosphate oxidase N-terminal" evidence="1">
    <location>
        <begin position="12"/>
        <end position="90"/>
    </location>
</feature>
<dbReference type="RefSeq" id="WP_138233175.1">
    <property type="nucleotide sequence ID" value="NZ_AP022577.1"/>
</dbReference>
<gene>
    <name evidence="2" type="ORF">MAUB_31760</name>
</gene>
<dbReference type="SUPFAM" id="SSF50475">
    <property type="entry name" value="FMN-binding split barrel"/>
    <property type="match status" value="1"/>
</dbReference>
<reference evidence="2 3" key="1">
    <citation type="journal article" date="2019" name="Emerg. Microbes Infect.">
        <title>Comprehensive subspecies identification of 175 nontuberculous mycobacteria species based on 7547 genomic profiles.</title>
        <authorList>
            <person name="Matsumoto Y."/>
            <person name="Kinjo T."/>
            <person name="Motooka D."/>
            <person name="Nabeya D."/>
            <person name="Jung N."/>
            <person name="Uechi K."/>
            <person name="Horii T."/>
            <person name="Iida T."/>
            <person name="Fujita J."/>
            <person name="Nakamura S."/>
        </authorList>
    </citation>
    <scope>NUCLEOTIDE SEQUENCE [LARGE SCALE GENOMIC DNA]</scope>
    <source>
        <strain evidence="2 3">JCM 15296</strain>
    </source>
</reference>
<name>A0ABM7IET6_9MYCO</name>
<keyword evidence="3" id="KW-1185">Reference proteome</keyword>
<evidence type="ECO:0000313" key="2">
    <source>
        <dbReference type="EMBL" id="BBX85303.1"/>
    </source>
</evidence>
<evidence type="ECO:0000259" key="1">
    <source>
        <dbReference type="Pfam" id="PF01243"/>
    </source>
</evidence>
<accession>A0ABM7IET6</accession>
<dbReference type="InterPro" id="IPR012349">
    <property type="entry name" value="Split_barrel_FMN-bd"/>
</dbReference>
<dbReference type="Gene3D" id="2.30.110.10">
    <property type="entry name" value="Electron Transport, Fmn-binding Protein, Chain A"/>
    <property type="match status" value="1"/>
</dbReference>
<proteinExistence type="predicted"/>
<dbReference type="Pfam" id="PF01243">
    <property type="entry name" value="PNPOx_N"/>
    <property type="match status" value="1"/>
</dbReference>